<dbReference type="STRING" id="414703.SAMN04488125_1068"/>
<evidence type="ECO:0000313" key="1">
    <source>
        <dbReference type="EMBL" id="SFK92363.1"/>
    </source>
</evidence>
<accession>A0A1I4DH11</accession>
<gene>
    <name evidence="1" type="ORF">SAMN04488125_1068</name>
</gene>
<protein>
    <submittedName>
        <fullName evidence="1">Uncharacterized protein</fullName>
    </submittedName>
</protein>
<keyword evidence="2" id="KW-1185">Reference proteome</keyword>
<dbReference type="RefSeq" id="WP_091944555.1">
    <property type="nucleotide sequence ID" value="NZ_FOSV01000006.1"/>
</dbReference>
<organism evidence="1 2">
    <name type="scientific">Methylorubrum salsuginis</name>
    <dbReference type="NCBI Taxonomy" id="414703"/>
    <lineage>
        <taxon>Bacteria</taxon>
        <taxon>Pseudomonadati</taxon>
        <taxon>Pseudomonadota</taxon>
        <taxon>Alphaproteobacteria</taxon>
        <taxon>Hyphomicrobiales</taxon>
        <taxon>Methylobacteriaceae</taxon>
        <taxon>Methylorubrum</taxon>
    </lineage>
</organism>
<dbReference type="AlphaFoldDB" id="A0A1I4DH11"/>
<dbReference type="Proteomes" id="UP000198804">
    <property type="component" value="Unassembled WGS sequence"/>
</dbReference>
<reference evidence="2" key="1">
    <citation type="submission" date="2016-10" db="EMBL/GenBank/DDBJ databases">
        <authorList>
            <person name="Varghese N."/>
            <person name="Submissions S."/>
        </authorList>
    </citation>
    <scope>NUCLEOTIDE SEQUENCE [LARGE SCALE GENOMIC DNA]</scope>
    <source>
        <strain evidence="2">CGMCC 1.6474</strain>
    </source>
</reference>
<dbReference type="EMBL" id="FOSV01000006">
    <property type="protein sequence ID" value="SFK92363.1"/>
    <property type="molecule type" value="Genomic_DNA"/>
</dbReference>
<proteinExistence type="predicted"/>
<evidence type="ECO:0000313" key="2">
    <source>
        <dbReference type="Proteomes" id="UP000198804"/>
    </source>
</evidence>
<name>A0A1I4DH11_9HYPH</name>
<sequence length="75" mass="7768">MRDLRPLLAVGEAPLVLRPEPRPLLDGSVRPLCRGLVLAGLLALPALGALAAEHVRAGGPRPEPVRLALAAAVAR</sequence>